<organism evidence="8 9">
    <name type="scientific">Seongchinamella unica</name>
    <dbReference type="NCBI Taxonomy" id="2547392"/>
    <lineage>
        <taxon>Bacteria</taxon>
        <taxon>Pseudomonadati</taxon>
        <taxon>Pseudomonadota</taxon>
        <taxon>Gammaproteobacteria</taxon>
        <taxon>Cellvibrionales</taxon>
        <taxon>Halieaceae</taxon>
        <taxon>Seongchinamella</taxon>
    </lineage>
</organism>
<dbReference type="Pfam" id="PF01546">
    <property type="entry name" value="Peptidase_M20"/>
    <property type="match status" value="1"/>
</dbReference>
<dbReference type="PROSITE" id="PS00758">
    <property type="entry name" value="ARGE_DAPE_CPG2_1"/>
    <property type="match status" value="1"/>
</dbReference>
<keyword evidence="2" id="KW-0645">Protease</keyword>
<keyword evidence="9" id="KW-1185">Reference proteome</keyword>
<dbReference type="PANTHER" id="PTHR45962">
    <property type="entry name" value="N-FATTY-ACYL-AMINO ACID SYNTHASE/HYDROLASE PM20D1"/>
    <property type="match status" value="1"/>
</dbReference>
<evidence type="ECO:0000259" key="7">
    <source>
        <dbReference type="Pfam" id="PF07687"/>
    </source>
</evidence>
<dbReference type="GO" id="GO:0006508">
    <property type="term" value="P:proteolysis"/>
    <property type="evidence" value="ECO:0007669"/>
    <property type="project" value="UniProtKB-KW"/>
</dbReference>
<sequence length="465" mass="51217">MIRRLTVTLSLFFCGLAAAETIPSHHAARTLEIYRNIVEVDTSKTRGNTLPVARYLASELLAAGLPEEDVEVLDIEGYGALVARYRGDGSAGKPPILLLGHLDVVEALPEDWERPPFTLTEDEHYFYARGSIDNKFGVAQLTSTFIRFRQEGFVPTRDLILAFSGDEESGMRTTRHLAYERPDLREAEFALNSDAGGGEMTAAGVPVIYRVQAAEKTYATWEMTTTNPGGHSSRPRLDNAIYDLADAIKKIQGHRFPVRWSEMTLAYFKETGEMIGGELGETMIAFSRDPTDTDASDRLFREPSFVGSTRTTCVVTMLHAGHAENALPQSATATVNCRIFPGVPASDVEQVLRQVVANESVQFNLLQEPTESPISATRDDVMAAVARSVHQRYPGLKLLPYMESGGTDGMHYRRAGVPTWAISGIFMNPDEVFAHGLNERVPKAAFYGALDHWSTVLKTLAGRAE</sequence>
<proteinExistence type="inferred from homology"/>
<evidence type="ECO:0000256" key="4">
    <source>
        <dbReference type="ARBA" id="ARBA00022801"/>
    </source>
</evidence>
<evidence type="ECO:0000256" key="5">
    <source>
        <dbReference type="ARBA" id="ARBA00022833"/>
    </source>
</evidence>
<name>A0A4R5LP99_9GAMM</name>
<dbReference type="Proteomes" id="UP000295554">
    <property type="component" value="Unassembled WGS sequence"/>
</dbReference>
<accession>A0A4R5LP99</accession>
<gene>
    <name evidence="8" type="ORF">E2F43_17560</name>
</gene>
<dbReference type="Gene3D" id="3.40.630.10">
    <property type="entry name" value="Zn peptidases"/>
    <property type="match status" value="1"/>
</dbReference>
<dbReference type="Gene3D" id="1.10.150.900">
    <property type="match status" value="1"/>
</dbReference>
<keyword evidence="4 8" id="KW-0378">Hydrolase</keyword>
<feature type="signal peptide" evidence="6">
    <location>
        <begin position="1"/>
        <end position="19"/>
    </location>
</feature>
<keyword evidence="6" id="KW-0732">Signal</keyword>
<dbReference type="NCBIfam" id="NF006596">
    <property type="entry name" value="PRK09133.1"/>
    <property type="match status" value="1"/>
</dbReference>
<comment type="caution">
    <text evidence="8">The sequence shown here is derived from an EMBL/GenBank/DDBJ whole genome shotgun (WGS) entry which is preliminary data.</text>
</comment>
<dbReference type="AlphaFoldDB" id="A0A4R5LP99"/>
<dbReference type="InterPro" id="IPR011650">
    <property type="entry name" value="Peptidase_M20_dimer"/>
</dbReference>
<dbReference type="InterPro" id="IPR047177">
    <property type="entry name" value="Pept_M20A"/>
</dbReference>
<dbReference type="GO" id="GO:0008233">
    <property type="term" value="F:peptidase activity"/>
    <property type="evidence" value="ECO:0007669"/>
    <property type="project" value="UniProtKB-KW"/>
</dbReference>
<dbReference type="Gene3D" id="3.30.70.360">
    <property type="match status" value="1"/>
</dbReference>
<comment type="similarity">
    <text evidence="1">Belongs to the peptidase M20A family.</text>
</comment>
<evidence type="ECO:0000256" key="6">
    <source>
        <dbReference type="SAM" id="SignalP"/>
    </source>
</evidence>
<dbReference type="InterPro" id="IPR001261">
    <property type="entry name" value="ArgE/DapE_CS"/>
</dbReference>
<dbReference type="EMBL" id="SMSE01000004">
    <property type="protein sequence ID" value="TDG12154.1"/>
    <property type="molecule type" value="Genomic_DNA"/>
</dbReference>
<evidence type="ECO:0000313" key="9">
    <source>
        <dbReference type="Proteomes" id="UP000295554"/>
    </source>
</evidence>
<evidence type="ECO:0000256" key="1">
    <source>
        <dbReference type="ARBA" id="ARBA00006247"/>
    </source>
</evidence>
<dbReference type="OrthoDB" id="3665926at2"/>
<reference evidence="8 9" key="1">
    <citation type="submission" date="2019-03" db="EMBL/GenBank/DDBJ databases">
        <title>Seongchinamella monodicae gen. nov., sp. nov., a novel member of the Gammaproteobacteria isolated from a tidal mudflat of beach.</title>
        <authorList>
            <person name="Yang H.G."/>
            <person name="Kang J.W."/>
            <person name="Lee S.D."/>
        </authorList>
    </citation>
    <scope>NUCLEOTIDE SEQUENCE [LARGE SCALE GENOMIC DNA]</scope>
    <source>
        <strain evidence="8 9">GH4-78</strain>
    </source>
</reference>
<evidence type="ECO:0000256" key="2">
    <source>
        <dbReference type="ARBA" id="ARBA00022670"/>
    </source>
</evidence>
<evidence type="ECO:0000313" key="8">
    <source>
        <dbReference type="EMBL" id="TDG12154.1"/>
    </source>
</evidence>
<dbReference type="SUPFAM" id="SSF53187">
    <property type="entry name" value="Zn-dependent exopeptidases"/>
    <property type="match status" value="1"/>
</dbReference>
<keyword evidence="5" id="KW-0862">Zinc</keyword>
<dbReference type="Pfam" id="PF07687">
    <property type="entry name" value="M20_dimer"/>
    <property type="match status" value="1"/>
</dbReference>
<feature type="domain" description="Peptidase M20 dimerisation" evidence="7">
    <location>
        <begin position="214"/>
        <end position="361"/>
    </location>
</feature>
<dbReference type="PANTHER" id="PTHR45962:SF1">
    <property type="entry name" value="N-FATTY-ACYL-AMINO ACID SYNTHASE_HYDROLASE PM20D1"/>
    <property type="match status" value="1"/>
</dbReference>
<dbReference type="GO" id="GO:0046872">
    <property type="term" value="F:metal ion binding"/>
    <property type="evidence" value="ECO:0007669"/>
    <property type="project" value="UniProtKB-KW"/>
</dbReference>
<evidence type="ECO:0000256" key="3">
    <source>
        <dbReference type="ARBA" id="ARBA00022723"/>
    </source>
</evidence>
<dbReference type="RefSeq" id="WP_133215098.1">
    <property type="nucleotide sequence ID" value="NZ_SMSE01000004.1"/>
</dbReference>
<keyword evidence="3" id="KW-0479">Metal-binding</keyword>
<protein>
    <submittedName>
        <fullName evidence="8">M20/M25/M40 family metallo-hydrolase</fullName>
    </submittedName>
</protein>
<dbReference type="SUPFAM" id="SSF55031">
    <property type="entry name" value="Bacterial exopeptidase dimerisation domain"/>
    <property type="match status" value="1"/>
</dbReference>
<dbReference type="InterPro" id="IPR002933">
    <property type="entry name" value="Peptidase_M20"/>
</dbReference>
<feature type="chain" id="PRO_5020470750" evidence="6">
    <location>
        <begin position="20"/>
        <end position="465"/>
    </location>
</feature>
<dbReference type="InterPro" id="IPR036264">
    <property type="entry name" value="Bact_exopeptidase_dim_dom"/>
</dbReference>